<reference evidence="2" key="1">
    <citation type="submission" date="2025-08" db="UniProtKB">
        <authorList>
            <consortium name="Ensembl"/>
        </authorList>
    </citation>
    <scope>IDENTIFICATION</scope>
</reference>
<reference evidence="2" key="2">
    <citation type="submission" date="2025-09" db="UniProtKB">
        <authorList>
            <consortium name="Ensembl"/>
        </authorList>
    </citation>
    <scope>IDENTIFICATION</scope>
</reference>
<accession>A0A8D2KU76</accession>
<dbReference type="InterPro" id="IPR041541">
    <property type="entry name" value="Glutaminase_EF-hand"/>
</dbReference>
<feature type="domain" description="Glutaminase EF-hand" evidence="1">
    <location>
        <begin position="34"/>
        <end position="98"/>
    </location>
</feature>
<dbReference type="PANTHER" id="PTHR12544:SF33">
    <property type="entry name" value="GLUTAMINASE LIVER ISOFORM, MITOCHONDRIAL"/>
    <property type="match status" value="1"/>
</dbReference>
<dbReference type="Pfam" id="PF17959">
    <property type="entry name" value="EF-hand_14"/>
    <property type="match status" value="1"/>
</dbReference>
<sequence>SKGWNRQFLHLRPMHIPHLAVDGKEKNGMLPRLGDLLFYTVAEGQECISVHKFISALQATGLWTSDPRLRDCMSLMQKAAHEASTGGKLNRELFRRDMGMPIALKWQTSTYALGLYSKEST</sequence>
<dbReference type="GO" id="GO:0006543">
    <property type="term" value="P:L-glutamine catabolic process"/>
    <property type="evidence" value="ECO:0007669"/>
    <property type="project" value="TreeGrafter"/>
</dbReference>
<proteinExistence type="predicted"/>
<dbReference type="AlphaFoldDB" id="A0A8D2KU76"/>
<dbReference type="GO" id="GO:0004359">
    <property type="term" value="F:glutaminase activity"/>
    <property type="evidence" value="ECO:0007669"/>
    <property type="project" value="InterPro"/>
</dbReference>
<evidence type="ECO:0000313" key="3">
    <source>
        <dbReference type="Proteomes" id="UP000694545"/>
    </source>
</evidence>
<evidence type="ECO:0000259" key="1">
    <source>
        <dbReference type="Pfam" id="PF17959"/>
    </source>
</evidence>
<keyword evidence="3" id="KW-1185">Reference proteome</keyword>
<dbReference type="Proteomes" id="UP000694545">
    <property type="component" value="Unplaced"/>
</dbReference>
<dbReference type="InterPro" id="IPR015868">
    <property type="entry name" value="Glutaminase"/>
</dbReference>
<name>A0A8D2KU76_VARKO</name>
<evidence type="ECO:0000313" key="2">
    <source>
        <dbReference type="Ensembl" id="ENSVKKP00000007536.1"/>
    </source>
</evidence>
<dbReference type="GO" id="GO:0006537">
    <property type="term" value="P:glutamate biosynthetic process"/>
    <property type="evidence" value="ECO:0007669"/>
    <property type="project" value="TreeGrafter"/>
</dbReference>
<organism evidence="2 3">
    <name type="scientific">Varanus komodoensis</name>
    <name type="common">Komodo dragon</name>
    <dbReference type="NCBI Taxonomy" id="61221"/>
    <lineage>
        <taxon>Eukaryota</taxon>
        <taxon>Metazoa</taxon>
        <taxon>Chordata</taxon>
        <taxon>Craniata</taxon>
        <taxon>Vertebrata</taxon>
        <taxon>Euteleostomi</taxon>
        <taxon>Lepidosauria</taxon>
        <taxon>Squamata</taxon>
        <taxon>Bifurcata</taxon>
        <taxon>Unidentata</taxon>
        <taxon>Episquamata</taxon>
        <taxon>Toxicofera</taxon>
        <taxon>Anguimorpha</taxon>
        <taxon>Paleoanguimorpha</taxon>
        <taxon>Varanoidea</taxon>
        <taxon>Varanidae</taxon>
        <taxon>Varanus</taxon>
    </lineage>
</organism>
<protein>
    <recommendedName>
        <fullName evidence="1">Glutaminase EF-hand domain-containing protein</fullName>
    </recommendedName>
</protein>
<dbReference type="Gene3D" id="1.10.238.210">
    <property type="match status" value="1"/>
</dbReference>
<dbReference type="Ensembl" id="ENSVKKT00000007733.1">
    <property type="protein sequence ID" value="ENSVKKP00000007536.1"/>
    <property type="gene ID" value="ENSVKKG00000005408.1"/>
</dbReference>
<dbReference type="PANTHER" id="PTHR12544">
    <property type="entry name" value="GLUTAMINASE"/>
    <property type="match status" value="1"/>
</dbReference>